<evidence type="ECO:0008006" key="3">
    <source>
        <dbReference type="Google" id="ProtNLM"/>
    </source>
</evidence>
<dbReference type="EMBL" id="QVIG01000001">
    <property type="protein sequence ID" value="RGD63318.1"/>
    <property type="molecule type" value="Genomic_DNA"/>
</dbReference>
<protein>
    <recommendedName>
        <fullName evidence="3">Asp23/Gls24 family envelope stress response protein</fullName>
    </recommendedName>
</protein>
<proteinExistence type="predicted"/>
<dbReference type="Proteomes" id="UP000263377">
    <property type="component" value="Unassembled WGS sequence"/>
</dbReference>
<reference evidence="1 2" key="1">
    <citation type="submission" date="2018-08" db="EMBL/GenBank/DDBJ databases">
        <title>Diversity &amp; Physiological Properties of Lignin-Decomposing Actinobacteria from Soil.</title>
        <authorList>
            <person name="Roh S.G."/>
            <person name="Kim S.B."/>
        </authorList>
    </citation>
    <scope>NUCLEOTIDE SEQUENCE [LARGE SCALE GENOMIC DNA]</scope>
    <source>
        <strain evidence="1 2">MMS17-GH009</strain>
    </source>
</reference>
<name>A0A373A590_9ACTN</name>
<dbReference type="AlphaFoldDB" id="A0A373A590"/>
<organism evidence="1 2">
    <name type="scientific">Kitasatospora xanthocidica</name>
    <dbReference type="NCBI Taxonomy" id="83382"/>
    <lineage>
        <taxon>Bacteria</taxon>
        <taxon>Bacillati</taxon>
        <taxon>Actinomycetota</taxon>
        <taxon>Actinomycetes</taxon>
        <taxon>Kitasatosporales</taxon>
        <taxon>Streptomycetaceae</taxon>
        <taxon>Kitasatospora</taxon>
    </lineage>
</organism>
<sequence>MPGPGPGSGSGSGSVPGRRGRLRVADRVYARIAARAVREVLTEAWPAGRAKGAPPHVSVTVPGSTVTVRVAVELPFPSDIAALAGAVRTRIAERVVGLTGTRVSEVVVVVEKLVTGGAS</sequence>
<comment type="caution">
    <text evidence="1">The sequence shown here is derived from an EMBL/GenBank/DDBJ whole genome shotgun (WGS) entry which is preliminary data.</text>
</comment>
<keyword evidence="2" id="KW-1185">Reference proteome</keyword>
<accession>A0A373A590</accession>
<evidence type="ECO:0000313" key="1">
    <source>
        <dbReference type="EMBL" id="RGD63318.1"/>
    </source>
</evidence>
<gene>
    <name evidence="1" type="ORF">DR950_32970</name>
</gene>
<evidence type="ECO:0000313" key="2">
    <source>
        <dbReference type="Proteomes" id="UP000263377"/>
    </source>
</evidence>